<dbReference type="CDD" id="cd00086">
    <property type="entry name" value="homeodomain"/>
    <property type="match status" value="1"/>
</dbReference>
<feature type="DNA-binding region" description="Homeobox" evidence="11">
    <location>
        <begin position="217"/>
        <end position="276"/>
    </location>
</feature>
<dbReference type="PROSITE" id="PS50023">
    <property type="entry name" value="LIM_DOMAIN_2"/>
    <property type="match status" value="2"/>
</dbReference>
<dbReference type="GO" id="GO:0030182">
    <property type="term" value="P:neuron differentiation"/>
    <property type="evidence" value="ECO:0007669"/>
    <property type="project" value="TreeGrafter"/>
</dbReference>
<feature type="domain" description="LIM zinc-binding" evidence="14">
    <location>
        <begin position="60"/>
        <end position="121"/>
    </location>
</feature>
<name>A0A7R9AMH8_TIMSH</name>
<evidence type="ECO:0000256" key="5">
    <source>
        <dbReference type="ARBA" id="ARBA00023015"/>
    </source>
</evidence>
<dbReference type="FunFam" id="2.10.110.10:FF:000006">
    <property type="entry name" value="LIM homeobox transcription factor 1-beta"/>
    <property type="match status" value="1"/>
</dbReference>
<dbReference type="SUPFAM" id="SSF57716">
    <property type="entry name" value="Glucocorticoid receptor-like (DNA-binding domain)"/>
    <property type="match status" value="2"/>
</dbReference>
<dbReference type="FunFam" id="1.10.10.60:FF:000027">
    <property type="entry name" value="LIM/homeobox protein Lhx9"/>
    <property type="match status" value="1"/>
</dbReference>
<keyword evidence="8 11" id="KW-0371">Homeobox</keyword>
<dbReference type="CDD" id="cd09373">
    <property type="entry name" value="LIM1_AWH"/>
    <property type="match status" value="1"/>
</dbReference>
<evidence type="ECO:0000256" key="6">
    <source>
        <dbReference type="ARBA" id="ARBA00023038"/>
    </source>
</evidence>
<dbReference type="PROSITE" id="PS00478">
    <property type="entry name" value="LIM_DOMAIN_1"/>
    <property type="match status" value="1"/>
</dbReference>
<evidence type="ECO:0000256" key="4">
    <source>
        <dbReference type="ARBA" id="ARBA00022833"/>
    </source>
</evidence>
<dbReference type="InterPro" id="IPR009057">
    <property type="entry name" value="Homeodomain-like_sf"/>
</dbReference>
<dbReference type="PROSITE" id="PS50071">
    <property type="entry name" value="HOMEOBOX_2"/>
    <property type="match status" value="1"/>
</dbReference>
<dbReference type="Gene3D" id="2.10.110.10">
    <property type="entry name" value="Cysteine Rich Protein"/>
    <property type="match status" value="2"/>
</dbReference>
<dbReference type="Gene3D" id="1.10.10.60">
    <property type="entry name" value="Homeodomain-like"/>
    <property type="match status" value="1"/>
</dbReference>
<evidence type="ECO:0000256" key="12">
    <source>
        <dbReference type="PROSITE-ProRule" id="PRU00125"/>
    </source>
</evidence>
<evidence type="ECO:0000256" key="10">
    <source>
        <dbReference type="ARBA" id="ARBA00023242"/>
    </source>
</evidence>
<dbReference type="SMART" id="SM00389">
    <property type="entry name" value="HOX"/>
    <property type="match status" value="1"/>
</dbReference>
<evidence type="ECO:0000256" key="2">
    <source>
        <dbReference type="ARBA" id="ARBA00022723"/>
    </source>
</evidence>
<evidence type="ECO:0008006" key="17">
    <source>
        <dbReference type="Google" id="ProtNLM"/>
    </source>
</evidence>
<keyword evidence="9" id="KW-0804">Transcription</keyword>
<keyword evidence="2 12" id="KW-0479">Metal-binding</keyword>
<dbReference type="GO" id="GO:0046872">
    <property type="term" value="F:metal ion binding"/>
    <property type="evidence" value="ECO:0007669"/>
    <property type="project" value="UniProtKB-KW"/>
</dbReference>
<dbReference type="GO" id="GO:0005634">
    <property type="term" value="C:nucleus"/>
    <property type="evidence" value="ECO:0007669"/>
    <property type="project" value="UniProtKB-SubCell"/>
</dbReference>
<evidence type="ECO:0000259" key="15">
    <source>
        <dbReference type="PROSITE" id="PS50071"/>
    </source>
</evidence>
<evidence type="ECO:0000313" key="16">
    <source>
        <dbReference type="EMBL" id="CAD7256542.1"/>
    </source>
</evidence>
<keyword evidence="5" id="KW-0805">Transcription regulation</keyword>
<dbReference type="SUPFAM" id="SSF46689">
    <property type="entry name" value="Homeodomain-like"/>
    <property type="match status" value="1"/>
</dbReference>
<dbReference type="Pfam" id="PF00412">
    <property type="entry name" value="LIM"/>
    <property type="match status" value="2"/>
</dbReference>
<dbReference type="FunFam" id="2.10.110.10:FF:000023">
    <property type="entry name" value="LIM homeobox 6"/>
    <property type="match status" value="1"/>
</dbReference>
<keyword evidence="10 11" id="KW-0539">Nucleus</keyword>
<dbReference type="PANTHER" id="PTHR24208:SF127">
    <property type="entry name" value="LIM_HOMEOBOX PROTEIN AWH"/>
    <property type="match status" value="1"/>
</dbReference>
<feature type="domain" description="Homeobox" evidence="15">
    <location>
        <begin position="215"/>
        <end position="275"/>
    </location>
</feature>
<dbReference type="CDD" id="cd09379">
    <property type="entry name" value="LIM2_AWH"/>
    <property type="match status" value="1"/>
</dbReference>
<dbReference type="EMBL" id="OC000214">
    <property type="protein sequence ID" value="CAD7256542.1"/>
    <property type="molecule type" value="Genomic_DNA"/>
</dbReference>
<organism evidence="16">
    <name type="scientific">Timema shepardi</name>
    <name type="common">Walking stick</name>
    <dbReference type="NCBI Taxonomy" id="629360"/>
    <lineage>
        <taxon>Eukaryota</taxon>
        <taxon>Metazoa</taxon>
        <taxon>Ecdysozoa</taxon>
        <taxon>Arthropoda</taxon>
        <taxon>Hexapoda</taxon>
        <taxon>Insecta</taxon>
        <taxon>Pterygota</taxon>
        <taxon>Neoptera</taxon>
        <taxon>Polyneoptera</taxon>
        <taxon>Phasmatodea</taxon>
        <taxon>Timematodea</taxon>
        <taxon>Timematoidea</taxon>
        <taxon>Timematidae</taxon>
        <taxon>Timema</taxon>
    </lineage>
</organism>
<reference evidence="16" key="1">
    <citation type="submission" date="2020-11" db="EMBL/GenBank/DDBJ databases">
        <authorList>
            <person name="Tran Van P."/>
        </authorList>
    </citation>
    <scope>NUCLEOTIDE SEQUENCE</scope>
</reference>
<keyword evidence="7 11" id="KW-0238">DNA-binding</keyword>
<evidence type="ECO:0000256" key="11">
    <source>
        <dbReference type="PROSITE-ProRule" id="PRU00108"/>
    </source>
</evidence>
<protein>
    <recommendedName>
        <fullName evidence="17">Arrowhead</fullName>
    </recommendedName>
</protein>
<dbReference type="GO" id="GO:0000977">
    <property type="term" value="F:RNA polymerase II transcription regulatory region sequence-specific DNA binding"/>
    <property type="evidence" value="ECO:0007669"/>
    <property type="project" value="TreeGrafter"/>
</dbReference>
<keyword evidence="4 12" id="KW-0862">Zinc</keyword>
<evidence type="ECO:0000256" key="7">
    <source>
        <dbReference type="ARBA" id="ARBA00023125"/>
    </source>
</evidence>
<dbReference type="GO" id="GO:0000981">
    <property type="term" value="F:DNA-binding transcription factor activity, RNA polymerase II-specific"/>
    <property type="evidence" value="ECO:0007669"/>
    <property type="project" value="TreeGrafter"/>
</dbReference>
<keyword evidence="6 12" id="KW-0440">LIM domain</keyword>
<evidence type="ECO:0000256" key="13">
    <source>
        <dbReference type="RuleBase" id="RU000682"/>
    </source>
</evidence>
<comment type="subcellular location">
    <subcellularLocation>
        <location evidence="1 11 13">Nucleus</location>
    </subcellularLocation>
</comment>
<evidence type="ECO:0000259" key="14">
    <source>
        <dbReference type="PROSITE" id="PS50023"/>
    </source>
</evidence>
<gene>
    <name evidence="16" type="ORF">TSIB3V08_LOCUS822</name>
</gene>
<keyword evidence="3" id="KW-0677">Repeat</keyword>
<evidence type="ECO:0000256" key="9">
    <source>
        <dbReference type="ARBA" id="ARBA00023163"/>
    </source>
</evidence>
<dbReference type="Pfam" id="PF00046">
    <property type="entry name" value="Homeodomain"/>
    <property type="match status" value="1"/>
</dbReference>
<dbReference type="SMART" id="SM00132">
    <property type="entry name" value="LIM"/>
    <property type="match status" value="2"/>
</dbReference>
<dbReference type="AlphaFoldDB" id="A0A7R9AMH8"/>
<dbReference type="InterPro" id="IPR050453">
    <property type="entry name" value="LIM_Homeobox_TF"/>
</dbReference>
<sequence>MEAASLESTPTKKVMYEGVLSFWKPQVIRSTVSVPHALSPSLTSDSQSNVCHVVFQTEHRLCAACSEPITDKYLLQVNGRSWHSHCLRCCVCQLALDRQPSCFIKDDSVYCKTDYAKSFGAKCSKCSRGISASDWVRKARDHVYHLACFACDACKRQLSTGEEFALHEDRVLCKTHYLEILDGGSTSSDGERNIRFPPAHIRSIEGCDSESYHKNKAKRVRTTFTEEQLQVLQANFQLDSNPDGQDLERIAQITGLSKRVTQVWFQNSRARQKKHLHTGKMKTHSRFQDCIATRG</sequence>
<dbReference type="InterPro" id="IPR001356">
    <property type="entry name" value="HD"/>
</dbReference>
<evidence type="ECO:0000256" key="8">
    <source>
        <dbReference type="ARBA" id="ARBA00023155"/>
    </source>
</evidence>
<dbReference type="PANTHER" id="PTHR24208">
    <property type="entry name" value="LIM/HOMEOBOX PROTEIN LHX"/>
    <property type="match status" value="1"/>
</dbReference>
<evidence type="ECO:0000256" key="3">
    <source>
        <dbReference type="ARBA" id="ARBA00022737"/>
    </source>
</evidence>
<accession>A0A7R9AMH8</accession>
<evidence type="ECO:0000256" key="1">
    <source>
        <dbReference type="ARBA" id="ARBA00004123"/>
    </source>
</evidence>
<feature type="domain" description="LIM zinc-binding" evidence="14">
    <location>
        <begin position="122"/>
        <end position="183"/>
    </location>
</feature>
<dbReference type="InterPro" id="IPR001781">
    <property type="entry name" value="Znf_LIM"/>
</dbReference>
<proteinExistence type="predicted"/>